<dbReference type="AlphaFoldDB" id="A0A1Q5U7G9"/>
<gene>
    <name evidence="2" type="ORF">Xentx_00645</name>
</gene>
<accession>A0A1Q5U7G9</accession>
<comment type="caution">
    <text evidence="2">The sequence shown here is derived from an EMBL/GenBank/DDBJ whole genome shotgun (WGS) entry which is preliminary data.</text>
</comment>
<dbReference type="RefSeq" id="WP_244149812.1">
    <property type="nucleotide sequence ID" value="NZ_CBCSEU010000075.1"/>
</dbReference>
<evidence type="ECO:0000313" key="2">
    <source>
        <dbReference type="EMBL" id="OKP08435.1"/>
    </source>
</evidence>
<proteinExistence type="predicted"/>
<reference evidence="2 3" key="1">
    <citation type="submission" date="2016-09" db="EMBL/GenBank/DDBJ databases">
        <title>Xenorhabdus thuongxuanensis sp. nov. and Xenorhabdus eapokensis sp. nov., isolated from Steinernema species.</title>
        <authorList>
            <person name="Kaempfer P."/>
            <person name="Tobias N.J."/>
            <person name="Phan Ke L."/>
            <person name="Bode H.B."/>
            <person name="Glaeser S.P."/>
        </authorList>
    </citation>
    <scope>NUCLEOTIDE SEQUENCE [LARGE SCALE GENOMIC DNA]</scope>
    <source>
        <strain evidence="2 3">30TX1</strain>
    </source>
</reference>
<protein>
    <recommendedName>
        <fullName evidence="1">Virulence factor Evf domain-containing protein</fullName>
    </recommendedName>
</protein>
<dbReference type="EMBL" id="MKGR01000003">
    <property type="protein sequence ID" value="OKP08435.1"/>
    <property type="molecule type" value="Genomic_DNA"/>
</dbReference>
<sequence>MSLLEIGGKIMDTEKNKEYQYYLSRIQQADQFFSAGIGIRDKFSLSDYKVSDTDSLVQFIITSNIVDKTSVIQKMNEIKKMQITLSSIAVDYITKYTNIHGKEYKTDIQFWGDIMAKLPLMSIMNIENQTYQHEMKGISIATNLLQLIMDIILNANSPNLKSFSDFLQKQGDAIRLGLKRNGDHYSTLTLSSVVEAIGIEDRIMYVPKIKLYKIDFDRTNSEVTSNCASNENVNVEFTYSSCISLFNYQALENHEVKTAFDNFILKNQKSSIEDSDNFFSGEFKTMLPKGI</sequence>
<evidence type="ECO:0000259" key="1">
    <source>
        <dbReference type="Pfam" id="PF18270"/>
    </source>
</evidence>
<dbReference type="Proteomes" id="UP000186277">
    <property type="component" value="Unassembled WGS sequence"/>
</dbReference>
<evidence type="ECO:0000313" key="3">
    <source>
        <dbReference type="Proteomes" id="UP000186277"/>
    </source>
</evidence>
<name>A0A1Q5U7G9_9GAMM</name>
<feature type="domain" description="Virulence factor Evf" evidence="1">
    <location>
        <begin position="50"/>
        <end position="283"/>
    </location>
</feature>
<keyword evidence="3" id="KW-1185">Reference proteome</keyword>
<dbReference type="InterPro" id="IPR041576">
    <property type="entry name" value="Evf"/>
</dbReference>
<organism evidence="2 3">
    <name type="scientific">Xenorhabdus thuongxuanensis</name>
    <dbReference type="NCBI Taxonomy" id="1873484"/>
    <lineage>
        <taxon>Bacteria</taxon>
        <taxon>Pseudomonadati</taxon>
        <taxon>Pseudomonadota</taxon>
        <taxon>Gammaproteobacteria</taxon>
        <taxon>Enterobacterales</taxon>
        <taxon>Morganellaceae</taxon>
        <taxon>Xenorhabdus</taxon>
    </lineage>
</organism>
<dbReference type="Pfam" id="PF18270">
    <property type="entry name" value="Evf"/>
    <property type="match status" value="1"/>
</dbReference>